<evidence type="ECO:0000259" key="2">
    <source>
        <dbReference type="Pfam" id="PF09133"/>
    </source>
</evidence>
<name>A0A5N6RJE1_9ROSI</name>
<evidence type="ECO:0000313" key="3">
    <source>
        <dbReference type="EMBL" id="KAE8099428.1"/>
    </source>
</evidence>
<accession>A0A5N6RJE1</accession>
<proteinExistence type="predicted"/>
<dbReference type="PANTHER" id="PTHR35311">
    <property type="entry name" value="KINETOCHORE-ASSOCIATED PROTEIN KNL-2 HOMOLOG"/>
    <property type="match status" value="1"/>
</dbReference>
<protein>
    <recommendedName>
        <fullName evidence="2">SANTA domain-containing protein</fullName>
    </recommendedName>
</protein>
<dbReference type="PANTHER" id="PTHR35311:SF9">
    <property type="entry name" value="KINETOCHORE-ASSOCIATED PROTEIN KNL-2 HOMOLOG"/>
    <property type="match status" value="1"/>
</dbReference>
<dbReference type="OrthoDB" id="118550at2759"/>
<dbReference type="InterPro" id="IPR015216">
    <property type="entry name" value="SANTA"/>
</dbReference>
<dbReference type="AlphaFoldDB" id="A0A5N6RJE1"/>
<keyword evidence="4" id="KW-1185">Reference proteome</keyword>
<dbReference type="EMBL" id="CM017327">
    <property type="protein sequence ID" value="KAE8099428.1"/>
    <property type="molecule type" value="Genomic_DNA"/>
</dbReference>
<dbReference type="InterPro" id="IPR053090">
    <property type="entry name" value="Centromere_KNL-2_homolog"/>
</dbReference>
<organism evidence="3 4">
    <name type="scientific">Carpinus fangiana</name>
    <dbReference type="NCBI Taxonomy" id="176857"/>
    <lineage>
        <taxon>Eukaryota</taxon>
        <taxon>Viridiplantae</taxon>
        <taxon>Streptophyta</taxon>
        <taxon>Embryophyta</taxon>
        <taxon>Tracheophyta</taxon>
        <taxon>Spermatophyta</taxon>
        <taxon>Magnoliopsida</taxon>
        <taxon>eudicotyledons</taxon>
        <taxon>Gunneridae</taxon>
        <taxon>Pentapetalae</taxon>
        <taxon>rosids</taxon>
        <taxon>fabids</taxon>
        <taxon>Fagales</taxon>
        <taxon>Betulaceae</taxon>
        <taxon>Carpinus</taxon>
    </lineage>
</organism>
<dbReference type="Pfam" id="PF09133">
    <property type="entry name" value="SANTA"/>
    <property type="match status" value="1"/>
</dbReference>
<evidence type="ECO:0000256" key="1">
    <source>
        <dbReference type="SAM" id="MobiDB-lite"/>
    </source>
</evidence>
<reference evidence="3 4" key="1">
    <citation type="submission" date="2019-06" db="EMBL/GenBank/DDBJ databases">
        <title>A chromosomal-level reference genome of Carpinus fangiana (Coryloideae, Betulaceae).</title>
        <authorList>
            <person name="Yang X."/>
            <person name="Wang Z."/>
            <person name="Zhang L."/>
            <person name="Hao G."/>
            <person name="Liu J."/>
            <person name="Yang Y."/>
        </authorList>
    </citation>
    <scope>NUCLEOTIDE SEQUENCE [LARGE SCALE GENOMIC DNA]</scope>
    <source>
        <strain evidence="3">Cfa_2016G</strain>
        <tissue evidence="3">Leaf</tissue>
    </source>
</reference>
<sequence>MASTSGFNQTDANDGLSSYFQKTVCLHDWWLIKAGKDFEGKRLAVAGFTSREQQAVRVFSSAPIVNRYDVFTLETADGICVMLKGFINKLRTNDNGFPSTVFSHFVFGFPPDWEECAAKLLEGDYSTDVLSGSMPDSEEFAAHPEIVAGEKTVTPSSEQTPKNHEQVIHEDKHDIEASKGCSQNTRLRNLKCNSKNDPESRCSVKHKNKRLSPIPETFENPDEAKLKSSSGTTNQSKGKIDISYSFPDHSTGRMLEKLSVNVQRKQKEEKWAVNGSKGTRNKMNSVPLVSDDVSNILQNNSSEFEGIDISSPSADEVQEPLHENTIRKEDVEHVGDGSVQNSAAKHALDCGNIMTRGGMQTKKNNSASSANVSNILQNNSSEFEGIDISSPSPDKVQEPLHENTIRKEDVEHVGDGSVRNSAAKHALDCGNIMTRGRMQAKKNNSARSPIGRVNKNRTKDLKNAVDEGESHAKEQSTSRKKIFIVSPESLSFGRSRSGKSGTQYASLSLSLSCIDSNLSTKSISLVISYEEYFCRPCNSGAINCQFMMRFVPFLAYAWCLSRE</sequence>
<feature type="region of interest" description="Disordered" evidence="1">
    <location>
        <begin position="438"/>
        <end position="479"/>
    </location>
</feature>
<feature type="compositionally biased region" description="Basic and acidic residues" evidence="1">
    <location>
        <begin position="457"/>
        <end position="477"/>
    </location>
</feature>
<dbReference type="Proteomes" id="UP000327013">
    <property type="component" value="Chromosome 7"/>
</dbReference>
<evidence type="ECO:0000313" key="4">
    <source>
        <dbReference type="Proteomes" id="UP000327013"/>
    </source>
</evidence>
<gene>
    <name evidence="3" type="ORF">FH972_017411</name>
</gene>
<feature type="compositionally biased region" description="Polar residues" evidence="1">
    <location>
        <begin position="227"/>
        <end position="237"/>
    </location>
</feature>
<feature type="region of interest" description="Disordered" evidence="1">
    <location>
        <begin position="190"/>
        <end position="240"/>
    </location>
</feature>
<feature type="domain" description="SANTA" evidence="2">
    <location>
        <begin position="24"/>
        <end position="115"/>
    </location>
</feature>